<dbReference type="EMBL" id="NKCI01000284">
    <property type="protein sequence ID" value="RSL44682.1"/>
    <property type="molecule type" value="Genomic_DNA"/>
</dbReference>
<comment type="caution">
    <text evidence="2">The sequence shown here is derived from an EMBL/GenBank/DDBJ whole genome shotgun (WGS) entry which is preliminary data.</text>
</comment>
<gene>
    <name evidence="2" type="ORF">CEP54_014585</name>
</gene>
<protein>
    <submittedName>
        <fullName evidence="2">Uncharacterized protein</fullName>
    </submittedName>
</protein>
<accession>A0A428NVA2</accession>
<dbReference type="AlphaFoldDB" id="A0A428NVA2"/>
<keyword evidence="3" id="KW-1185">Reference proteome</keyword>
<evidence type="ECO:0000313" key="3">
    <source>
        <dbReference type="Proteomes" id="UP000288168"/>
    </source>
</evidence>
<organism evidence="2 3">
    <name type="scientific">Fusarium duplospermum</name>
    <dbReference type="NCBI Taxonomy" id="1325734"/>
    <lineage>
        <taxon>Eukaryota</taxon>
        <taxon>Fungi</taxon>
        <taxon>Dikarya</taxon>
        <taxon>Ascomycota</taxon>
        <taxon>Pezizomycotina</taxon>
        <taxon>Sordariomycetes</taxon>
        <taxon>Hypocreomycetidae</taxon>
        <taxon>Hypocreales</taxon>
        <taxon>Nectriaceae</taxon>
        <taxon>Fusarium</taxon>
        <taxon>Fusarium solani species complex</taxon>
    </lineage>
</organism>
<evidence type="ECO:0000313" key="2">
    <source>
        <dbReference type="EMBL" id="RSL44682.1"/>
    </source>
</evidence>
<name>A0A428NVA2_9HYPO</name>
<feature type="compositionally biased region" description="Basic and acidic residues" evidence="1">
    <location>
        <begin position="50"/>
        <end position="88"/>
    </location>
</feature>
<reference evidence="2 3" key="1">
    <citation type="submission" date="2017-06" db="EMBL/GenBank/DDBJ databases">
        <title>Comparative genomic analysis of Ambrosia Fusariam Clade fungi.</title>
        <authorList>
            <person name="Stajich J.E."/>
            <person name="Carrillo J."/>
            <person name="Kijimoto T."/>
            <person name="Eskalen A."/>
            <person name="O'Donnell K."/>
            <person name="Kasson M."/>
        </authorList>
    </citation>
    <scope>NUCLEOTIDE SEQUENCE [LARGE SCALE GENOMIC DNA]</scope>
    <source>
        <strain evidence="2 3">NRRL62584</strain>
    </source>
</reference>
<evidence type="ECO:0000256" key="1">
    <source>
        <dbReference type="SAM" id="MobiDB-lite"/>
    </source>
</evidence>
<sequence>MTSQDPTPPRGPPTAFLAGQSRARRRKAGSSDAGVAGATAHNLESIYEAGHARNPDEQPKTEPFHQKEDEPVLDRQHEAVPFSERQHEPILPQDPPVEPEPVTQPQGDIAPVPDPENDNAQVLFRQAFSDPAPIPRVDGVNAIEPRLTQHNTQHNTQNTYNYTYNHNTLLARAPLGFAKAIEDVDSWMRRLKANSDIETHLASDDFFFTGYEGYDSIALVGVGGIRDAWVVLAHDISIVEKDMKHFFGPLDKEISNLLKYLRSQPATARCLQETRSSGFWNGFFEWILGSRRESSLDIVHKNLDLALSFYSRASLASQVFPEATYTGIHQRLSDLKKATCRLRNSVEASCQGLSRKIEIGKGIAAVVNRGNILCNMFEETERRFRVMNELIKYLANLNRDGKDLEQRLALLGAMKMRPATEVHIVEEEIAEWVEEIAEPVGKLRRLDLD</sequence>
<proteinExistence type="predicted"/>
<dbReference type="Proteomes" id="UP000288168">
    <property type="component" value="Unassembled WGS sequence"/>
</dbReference>
<feature type="compositionally biased region" description="Pro residues" evidence="1">
    <location>
        <begin position="1"/>
        <end position="12"/>
    </location>
</feature>
<feature type="region of interest" description="Disordered" evidence="1">
    <location>
        <begin position="1"/>
        <end position="117"/>
    </location>
</feature>